<reference evidence="1 2" key="1">
    <citation type="journal article" date="2013" name="Genome Announc.">
        <title>Complete Genome Sequence of Glaciecola psychrophila Strain 170T.</title>
        <authorList>
            <person name="Yin J."/>
            <person name="Chen J."/>
            <person name="Liu G."/>
            <person name="Yu Y."/>
            <person name="Song L."/>
            <person name="Wang X."/>
            <person name="Qu X."/>
        </authorList>
    </citation>
    <scope>NUCLEOTIDE SEQUENCE [LARGE SCALE GENOMIC DNA]</scope>
    <source>
        <strain evidence="1 2">170</strain>
    </source>
</reference>
<dbReference type="AlphaFoldDB" id="K7AVF7"/>
<dbReference type="STRING" id="1129794.C427_4400"/>
<dbReference type="EMBL" id="CP003837">
    <property type="protein sequence ID" value="AGH46502.1"/>
    <property type="molecule type" value="Genomic_DNA"/>
</dbReference>
<gene>
    <name evidence="1" type="ORF">C427_4400</name>
</gene>
<name>K7AVF7_9ALTE</name>
<dbReference type="PATRIC" id="fig|1129794.4.peg.4382"/>
<protein>
    <submittedName>
        <fullName evidence="1">Uncharacterized protein</fullName>
    </submittedName>
</protein>
<accession>K7AVF7</accession>
<evidence type="ECO:0000313" key="2">
    <source>
        <dbReference type="Proteomes" id="UP000011864"/>
    </source>
</evidence>
<proteinExistence type="predicted"/>
<sequence>MSSTLISKSAHLSFDQIYSAILAKERDYATQLYAQLKGITLASAEQTMSVIYRVFYLGYEDCLHNISIDDMPGFENNVHIDVWRAGFGYALKLPTFKE</sequence>
<dbReference type="RefSeq" id="WP_007641001.1">
    <property type="nucleotide sequence ID" value="NC_020514.1"/>
</dbReference>
<evidence type="ECO:0000313" key="1">
    <source>
        <dbReference type="EMBL" id="AGH46502.1"/>
    </source>
</evidence>
<dbReference type="HOGENOM" id="CLU_2331208_0_0_6"/>
<dbReference type="OrthoDB" id="9880245at2"/>
<organism evidence="1 2">
    <name type="scientific">Paraglaciecola psychrophila 170</name>
    <dbReference type="NCBI Taxonomy" id="1129794"/>
    <lineage>
        <taxon>Bacteria</taxon>
        <taxon>Pseudomonadati</taxon>
        <taxon>Pseudomonadota</taxon>
        <taxon>Gammaproteobacteria</taxon>
        <taxon>Alteromonadales</taxon>
        <taxon>Alteromonadaceae</taxon>
        <taxon>Paraglaciecola</taxon>
    </lineage>
</organism>
<dbReference type="KEGG" id="gps:C427_4400"/>
<keyword evidence="2" id="KW-1185">Reference proteome</keyword>
<dbReference type="Proteomes" id="UP000011864">
    <property type="component" value="Chromosome"/>
</dbReference>